<evidence type="ECO:0000313" key="1">
    <source>
        <dbReference type="EMBL" id="ADT83451.1"/>
    </source>
</evidence>
<keyword evidence="2" id="KW-1185">Reference proteome</keyword>
<reference evidence="1 2" key="1">
    <citation type="journal article" date="2011" name="J. Bacteriol.">
        <title>Complete genome sequence of the hyperthermophilic, piezophilic, heterotrophic, and carboxydotrophic archaeon Thermococcus barophilus MP.</title>
        <authorList>
            <person name="Vannier P."/>
            <person name="Marteinsson V.T."/>
            <person name="Fridjonsson O.H."/>
            <person name="Oger P."/>
            <person name="Jebbar M."/>
        </authorList>
    </citation>
    <scope>NUCLEOTIDE SEQUENCE [LARGE SCALE GENOMIC DNA]</scope>
    <source>
        <strain evidence="2">DSM 11836 / MP</strain>
    </source>
</reference>
<proteinExistence type="predicted"/>
<dbReference type="KEGG" id="tba:TERMP_00474"/>
<dbReference type="Proteomes" id="UP000007478">
    <property type="component" value="Chromosome"/>
</dbReference>
<dbReference type="PATRIC" id="fig|391623.17.peg.474"/>
<gene>
    <name evidence="1" type="ordered locus">TERMP_00474</name>
</gene>
<dbReference type="AlphaFoldDB" id="F0LJI5"/>
<dbReference type="RefSeq" id="WP_013466749.1">
    <property type="nucleotide sequence ID" value="NC_014804.1"/>
</dbReference>
<dbReference type="OrthoDB" id="93560at2157"/>
<organism evidence="1 2">
    <name type="scientific">Thermococcus barophilus (strain DSM 11836 / MP)</name>
    <dbReference type="NCBI Taxonomy" id="391623"/>
    <lineage>
        <taxon>Archaea</taxon>
        <taxon>Methanobacteriati</taxon>
        <taxon>Methanobacteriota</taxon>
        <taxon>Thermococci</taxon>
        <taxon>Thermococcales</taxon>
        <taxon>Thermococcaceae</taxon>
        <taxon>Thermococcus</taxon>
    </lineage>
</organism>
<sequence length="109" mass="12608">MSKLAELFENEAIKDFGKALRRALRIGEDYSSLVELEYVESKEQFVEAIKRFLRRYETLAKKGYKGKPLTRPKETSLVELMRLVDEYGVKLVRSALISYTLVKGGEENE</sequence>
<name>F0LJI5_THEBM</name>
<dbReference type="GeneID" id="10040792"/>
<accession>F0LJI5</accession>
<dbReference type="EMBL" id="CP002372">
    <property type="protein sequence ID" value="ADT83451.1"/>
    <property type="molecule type" value="Genomic_DNA"/>
</dbReference>
<dbReference type="HOGENOM" id="CLU_2091427_0_0_2"/>
<protein>
    <submittedName>
        <fullName evidence="1">Uncharacterized protein</fullName>
    </submittedName>
</protein>
<dbReference type="eggNOG" id="arCOG10382">
    <property type="taxonomic scope" value="Archaea"/>
</dbReference>
<evidence type="ECO:0000313" key="2">
    <source>
        <dbReference type="Proteomes" id="UP000007478"/>
    </source>
</evidence>